<dbReference type="PANTHER" id="PTHR12993:SF23">
    <property type="entry name" value="N-ACETYLGLUCOSAMINYLPHOSPHATIDYLINOSITOL DEACETYLASE"/>
    <property type="match status" value="1"/>
</dbReference>
<evidence type="ECO:0000256" key="1">
    <source>
        <dbReference type="ARBA" id="ARBA00022833"/>
    </source>
</evidence>
<evidence type="ECO:0008006" key="4">
    <source>
        <dbReference type="Google" id="ProtNLM"/>
    </source>
</evidence>
<dbReference type="RefSeq" id="WP_204025189.1">
    <property type="nucleotide sequence ID" value="NZ_BOOW01000016.1"/>
</dbReference>
<dbReference type="Pfam" id="PF02585">
    <property type="entry name" value="PIG-L"/>
    <property type="match status" value="1"/>
</dbReference>
<dbReference type="SUPFAM" id="SSF102588">
    <property type="entry name" value="LmbE-like"/>
    <property type="match status" value="1"/>
</dbReference>
<gene>
    <name evidence="2" type="ORF">Ssi02_26180</name>
</gene>
<dbReference type="PANTHER" id="PTHR12993">
    <property type="entry name" value="N-ACETYLGLUCOSAMINYL-PHOSPHATIDYLINOSITOL DE-N-ACETYLASE-RELATED"/>
    <property type="match status" value="1"/>
</dbReference>
<accession>A0A919V7R4</accession>
<dbReference type="Gene3D" id="3.40.50.10320">
    <property type="entry name" value="LmbE-like"/>
    <property type="match status" value="1"/>
</dbReference>
<organism evidence="2 3">
    <name type="scientific">Sinosporangium siamense</name>
    <dbReference type="NCBI Taxonomy" id="1367973"/>
    <lineage>
        <taxon>Bacteria</taxon>
        <taxon>Bacillati</taxon>
        <taxon>Actinomycetota</taxon>
        <taxon>Actinomycetes</taxon>
        <taxon>Streptosporangiales</taxon>
        <taxon>Streptosporangiaceae</taxon>
        <taxon>Sinosporangium</taxon>
    </lineage>
</organism>
<protein>
    <recommendedName>
        <fullName evidence="4">PIG-L family deacetylase</fullName>
    </recommendedName>
</protein>
<dbReference type="AlphaFoldDB" id="A0A919V7R4"/>
<comment type="caution">
    <text evidence="2">The sequence shown here is derived from an EMBL/GenBank/DDBJ whole genome shotgun (WGS) entry which is preliminary data.</text>
</comment>
<dbReference type="InterPro" id="IPR024078">
    <property type="entry name" value="LmbE-like_dom_sf"/>
</dbReference>
<dbReference type="GO" id="GO:0016137">
    <property type="term" value="P:glycoside metabolic process"/>
    <property type="evidence" value="ECO:0007669"/>
    <property type="project" value="UniProtKB-ARBA"/>
</dbReference>
<evidence type="ECO:0000313" key="2">
    <source>
        <dbReference type="EMBL" id="GII92387.1"/>
    </source>
</evidence>
<dbReference type="InterPro" id="IPR003737">
    <property type="entry name" value="GlcNAc_PI_deacetylase-related"/>
</dbReference>
<keyword evidence="3" id="KW-1185">Reference proteome</keyword>
<dbReference type="GO" id="GO:0000225">
    <property type="term" value="F:N-acetylglucosaminylphosphatidylinositol deacetylase activity"/>
    <property type="evidence" value="ECO:0007669"/>
    <property type="project" value="TreeGrafter"/>
</dbReference>
<dbReference type="Proteomes" id="UP000606172">
    <property type="component" value="Unassembled WGS sequence"/>
</dbReference>
<sequence>MPVLVERRAGRACAGALALCLAAATFLPFTLRSHDAAALVPAPAGHERFLHVVAHPDDDLLFLSPDMFGAVASGRATATVFLTAGEATAGLDDDYDPLQYIRDREEGIRTAYAVLAGKPNRWRSRLVHAGAARLRMDVLVATPAIRLIFAHLPDGGDPRADGGRDALTRVWHARRRGECARAFSSAAYRPCLDRRDIVEVLTTVFRRFRPTVLRTLDPEPGSGPGHGHDHPDHVAAARFALAAAHEYGDPRLKIVSYRGYSVTSRPPNLDPRLRALKRRVFAVYGRHDYRVRGGGRYHAWTARMYRCPPWAPLREPSGQPTPLREGPPTGGFGPLWWRP</sequence>
<dbReference type="EMBL" id="BOOW01000016">
    <property type="protein sequence ID" value="GII92387.1"/>
    <property type="molecule type" value="Genomic_DNA"/>
</dbReference>
<evidence type="ECO:0000313" key="3">
    <source>
        <dbReference type="Proteomes" id="UP000606172"/>
    </source>
</evidence>
<keyword evidence="1" id="KW-0862">Zinc</keyword>
<proteinExistence type="predicted"/>
<reference evidence="2" key="1">
    <citation type="submission" date="2021-01" db="EMBL/GenBank/DDBJ databases">
        <title>Whole genome shotgun sequence of Sinosporangium siamense NBRC 109515.</title>
        <authorList>
            <person name="Komaki H."/>
            <person name="Tamura T."/>
        </authorList>
    </citation>
    <scope>NUCLEOTIDE SEQUENCE</scope>
    <source>
        <strain evidence="2">NBRC 109515</strain>
    </source>
</reference>
<name>A0A919V7R4_9ACTN</name>